<evidence type="ECO:0000313" key="2">
    <source>
        <dbReference type="EMBL" id="BAS01482.1"/>
    </source>
</evidence>
<dbReference type="AlphaFoldDB" id="A0A0H5BKZ5"/>
<reference evidence="2" key="1">
    <citation type="journal article" date="2015" name="Genome Biol. Evol.">
        <title>Nucleomorph Genome Sequences of Two Chlorarachniophytes, Amorphochlora amoebiformis and Lotharella vacuolata.</title>
        <authorList>
            <person name="Suzuki S."/>
            <person name="Shirato S."/>
            <person name="Hirakawa Y."/>
            <person name="Ishida K."/>
        </authorList>
    </citation>
    <scope>NUCLEOTIDE SEQUENCE</scope>
    <source>
        <strain evidence="2">CCMP240</strain>
    </source>
</reference>
<evidence type="ECO:0000256" key="1">
    <source>
        <dbReference type="SAM" id="Coils"/>
    </source>
</evidence>
<geneLocation type="nucleomorph" evidence="2"/>
<feature type="coiled-coil region" evidence="1">
    <location>
        <begin position="60"/>
        <end position="87"/>
    </location>
</feature>
<organism evidence="2">
    <name type="scientific">Lotharella vacuolata</name>
    <dbReference type="NCBI Taxonomy" id="74820"/>
    <lineage>
        <taxon>Eukaryota</taxon>
        <taxon>Sar</taxon>
        <taxon>Rhizaria</taxon>
        <taxon>Cercozoa</taxon>
        <taxon>Chlorarachniophyceae</taxon>
        <taxon>Lotharella</taxon>
    </lineage>
</organism>
<sequence>MARNQEKAQALLNKFTSFKKKMKYKNNKNFMIEKKKNLYLLEIYKKSKNKLKSLILILQLIHLNKNIEEKKKLLNHFKSELKNLTKIKNFHPKNSLDLSINYNIQTLSNNIFLIINSYINPILSC</sequence>
<dbReference type="EMBL" id="AB996599">
    <property type="protein sequence ID" value="BAS01482.1"/>
    <property type="molecule type" value="Genomic_DNA"/>
</dbReference>
<protein>
    <submittedName>
        <fullName evidence="2">Uncharacterized protein</fullName>
    </submittedName>
</protein>
<name>A0A0H5BKZ5_9EUKA</name>
<accession>A0A0H5BKZ5</accession>
<keyword evidence="2" id="KW-0542">Nucleomorph</keyword>
<proteinExistence type="predicted"/>
<keyword evidence="1" id="KW-0175">Coiled coil</keyword>